<dbReference type="Proteomes" id="UP000652761">
    <property type="component" value="Unassembled WGS sequence"/>
</dbReference>
<evidence type="ECO:0000256" key="1">
    <source>
        <dbReference type="SAM" id="MobiDB-lite"/>
    </source>
</evidence>
<sequence length="107" mass="11433">MMGKTTLSKQEEGHLWHYGATGNLSAVEPNSRVYSAELGTASWSEEELSPCSPPHGCVFCNVWATPGCGIPAICLPTDVATTERVPTSEEASPRSDATLSRPGWPSR</sequence>
<dbReference type="AlphaFoldDB" id="A0A843VV08"/>
<dbReference type="EMBL" id="NMUH01002930">
    <property type="protein sequence ID" value="MQM02863.1"/>
    <property type="molecule type" value="Genomic_DNA"/>
</dbReference>
<accession>A0A843VV08</accession>
<evidence type="ECO:0000313" key="2">
    <source>
        <dbReference type="EMBL" id="MQM02863.1"/>
    </source>
</evidence>
<evidence type="ECO:0000313" key="3">
    <source>
        <dbReference type="Proteomes" id="UP000652761"/>
    </source>
</evidence>
<comment type="caution">
    <text evidence="2">The sequence shown here is derived from an EMBL/GenBank/DDBJ whole genome shotgun (WGS) entry which is preliminary data.</text>
</comment>
<name>A0A843VV08_COLES</name>
<organism evidence="2 3">
    <name type="scientific">Colocasia esculenta</name>
    <name type="common">Wild taro</name>
    <name type="synonym">Arum esculentum</name>
    <dbReference type="NCBI Taxonomy" id="4460"/>
    <lineage>
        <taxon>Eukaryota</taxon>
        <taxon>Viridiplantae</taxon>
        <taxon>Streptophyta</taxon>
        <taxon>Embryophyta</taxon>
        <taxon>Tracheophyta</taxon>
        <taxon>Spermatophyta</taxon>
        <taxon>Magnoliopsida</taxon>
        <taxon>Liliopsida</taxon>
        <taxon>Araceae</taxon>
        <taxon>Aroideae</taxon>
        <taxon>Colocasieae</taxon>
        <taxon>Colocasia</taxon>
    </lineage>
</organism>
<protein>
    <submittedName>
        <fullName evidence="2">Uncharacterized protein</fullName>
    </submittedName>
</protein>
<feature type="region of interest" description="Disordered" evidence="1">
    <location>
        <begin position="81"/>
        <end position="107"/>
    </location>
</feature>
<keyword evidence="3" id="KW-1185">Reference proteome</keyword>
<gene>
    <name evidence="2" type="ORF">Taro_035633</name>
</gene>
<proteinExistence type="predicted"/>
<reference evidence="2" key="1">
    <citation type="submission" date="2017-07" db="EMBL/GenBank/DDBJ databases">
        <title>Taro Niue Genome Assembly and Annotation.</title>
        <authorList>
            <person name="Atibalentja N."/>
            <person name="Keating K."/>
            <person name="Fields C.J."/>
        </authorList>
    </citation>
    <scope>NUCLEOTIDE SEQUENCE</scope>
    <source>
        <strain evidence="2">Niue_2</strain>
        <tissue evidence="2">Leaf</tissue>
    </source>
</reference>